<feature type="chain" id="PRO_5016680899" evidence="1">
    <location>
        <begin position="24"/>
        <end position="122"/>
    </location>
</feature>
<dbReference type="GO" id="GO:0004792">
    <property type="term" value="F:thiosulfate-cyanide sulfurtransferase activity"/>
    <property type="evidence" value="ECO:0007669"/>
    <property type="project" value="UniProtKB-EC"/>
</dbReference>
<reference evidence="3 4" key="1">
    <citation type="submission" date="2018-06" db="EMBL/GenBank/DDBJ databases">
        <authorList>
            <consortium name="Pathogen Informatics"/>
            <person name="Doyle S."/>
        </authorList>
    </citation>
    <scope>NUCLEOTIDE SEQUENCE [LARGE SCALE GENOMIC DNA]</scope>
    <source>
        <strain evidence="3 4">NCTC10295</strain>
    </source>
</reference>
<feature type="domain" description="Rhodanese" evidence="2">
    <location>
        <begin position="36"/>
        <end position="118"/>
    </location>
</feature>
<evidence type="ECO:0000313" key="4">
    <source>
        <dbReference type="Proteomes" id="UP000254651"/>
    </source>
</evidence>
<dbReference type="EMBL" id="UGQS01000001">
    <property type="protein sequence ID" value="STZ75679.1"/>
    <property type="molecule type" value="Genomic_DNA"/>
</dbReference>
<organism evidence="3 4">
    <name type="scientific">Bergeriella denitrificans</name>
    <name type="common">Neisseria denitrificans</name>
    <dbReference type="NCBI Taxonomy" id="494"/>
    <lineage>
        <taxon>Bacteria</taxon>
        <taxon>Pseudomonadati</taxon>
        <taxon>Pseudomonadota</taxon>
        <taxon>Betaproteobacteria</taxon>
        <taxon>Neisseriales</taxon>
        <taxon>Neisseriaceae</taxon>
        <taxon>Bergeriella</taxon>
    </lineage>
</organism>
<accession>A0A378UG45</accession>
<keyword evidence="4" id="KW-1185">Reference proteome</keyword>
<gene>
    <name evidence="3" type="primary">pspE</name>
    <name evidence="3" type="ORF">NCTC10295_00430</name>
</gene>
<evidence type="ECO:0000313" key="3">
    <source>
        <dbReference type="EMBL" id="STZ75679.1"/>
    </source>
</evidence>
<dbReference type="AlphaFoldDB" id="A0A378UG45"/>
<dbReference type="InterPro" id="IPR036873">
    <property type="entry name" value="Rhodanese-like_dom_sf"/>
</dbReference>
<keyword evidence="1" id="KW-0732">Signal</keyword>
<dbReference type="PANTHER" id="PTHR43031:SF18">
    <property type="entry name" value="RHODANESE-RELATED SULFURTRANSFERASES"/>
    <property type="match status" value="1"/>
</dbReference>
<dbReference type="PROSITE" id="PS50206">
    <property type="entry name" value="RHODANESE_3"/>
    <property type="match status" value="1"/>
</dbReference>
<dbReference type="EC" id="2.8.1.1" evidence="3"/>
<dbReference type="SMART" id="SM00450">
    <property type="entry name" value="RHOD"/>
    <property type="match status" value="1"/>
</dbReference>
<dbReference type="Pfam" id="PF00581">
    <property type="entry name" value="Rhodanese"/>
    <property type="match status" value="1"/>
</dbReference>
<keyword evidence="3" id="KW-0808">Transferase</keyword>
<dbReference type="Gene3D" id="3.40.250.10">
    <property type="entry name" value="Rhodanese-like domain"/>
    <property type="match status" value="1"/>
</dbReference>
<name>A0A378UG45_BERDE</name>
<evidence type="ECO:0000259" key="2">
    <source>
        <dbReference type="PROSITE" id="PS50206"/>
    </source>
</evidence>
<evidence type="ECO:0000256" key="1">
    <source>
        <dbReference type="SAM" id="SignalP"/>
    </source>
</evidence>
<dbReference type="SUPFAM" id="SSF52821">
    <property type="entry name" value="Rhodanese/Cell cycle control phosphatase"/>
    <property type="match status" value="1"/>
</dbReference>
<dbReference type="PANTHER" id="PTHR43031">
    <property type="entry name" value="FAD-DEPENDENT OXIDOREDUCTASE"/>
    <property type="match status" value="1"/>
</dbReference>
<protein>
    <submittedName>
        <fullName evidence="3">Putative phage shock protein E</fullName>
        <ecNumber evidence="3">2.8.1.1</ecNumber>
    </submittedName>
</protein>
<feature type="signal peptide" evidence="1">
    <location>
        <begin position="1"/>
        <end position="23"/>
    </location>
</feature>
<sequence length="122" mass="13064">MMKKLMGLLVLSAAMLSPVAAQSAEKPAAVAGKQAVKAKGIWIDVRSPEEFAEGHIQGAVNIPVDQIAERIRSVSPDKNAPVNLYCRSGRRAEAALQILQKAGYTRVTNHGGYQDLVAKGIR</sequence>
<proteinExistence type="predicted"/>
<dbReference type="InterPro" id="IPR050229">
    <property type="entry name" value="GlpE_sulfurtransferase"/>
</dbReference>
<dbReference type="InterPro" id="IPR001763">
    <property type="entry name" value="Rhodanese-like_dom"/>
</dbReference>
<dbReference type="CDD" id="cd00158">
    <property type="entry name" value="RHOD"/>
    <property type="match status" value="1"/>
</dbReference>
<dbReference type="Proteomes" id="UP000254651">
    <property type="component" value="Unassembled WGS sequence"/>
</dbReference>